<dbReference type="SUPFAM" id="SSF53098">
    <property type="entry name" value="Ribonuclease H-like"/>
    <property type="match status" value="1"/>
</dbReference>
<comment type="caution">
    <text evidence="2">The sequence shown here is derived from an EMBL/GenBank/DDBJ whole genome shotgun (WGS) entry which is preliminary data.</text>
</comment>
<dbReference type="GO" id="GO:0004523">
    <property type="term" value="F:RNA-DNA hybrid ribonuclease activity"/>
    <property type="evidence" value="ECO:0007669"/>
    <property type="project" value="InterPro"/>
</dbReference>
<dbReference type="Proteomes" id="UP001064489">
    <property type="component" value="Chromosome 7"/>
</dbReference>
<dbReference type="PANTHER" id="PTHR47723:SF22">
    <property type="entry name" value="RNASE H TYPE-1 DOMAIN-CONTAINING PROTEIN"/>
    <property type="match status" value="1"/>
</dbReference>
<keyword evidence="3" id="KW-1185">Reference proteome</keyword>
<dbReference type="InterPro" id="IPR002156">
    <property type="entry name" value="RNaseH_domain"/>
</dbReference>
<evidence type="ECO:0000313" key="3">
    <source>
        <dbReference type="Proteomes" id="UP001064489"/>
    </source>
</evidence>
<dbReference type="AlphaFoldDB" id="A0AAD5IPD8"/>
<protein>
    <recommendedName>
        <fullName evidence="1">RNase H type-1 domain-containing protein</fullName>
    </recommendedName>
</protein>
<dbReference type="InterPro" id="IPR053151">
    <property type="entry name" value="RNase_H-like"/>
</dbReference>
<dbReference type="PANTHER" id="PTHR47723">
    <property type="entry name" value="OS05G0353850 PROTEIN"/>
    <property type="match status" value="1"/>
</dbReference>
<feature type="domain" description="RNase H type-1" evidence="1">
    <location>
        <begin position="83"/>
        <end position="194"/>
    </location>
</feature>
<dbReference type="InterPro" id="IPR043502">
    <property type="entry name" value="DNA/RNA_pol_sf"/>
</dbReference>
<evidence type="ECO:0000259" key="1">
    <source>
        <dbReference type="Pfam" id="PF13456"/>
    </source>
</evidence>
<dbReference type="Pfam" id="PF13456">
    <property type="entry name" value="RVT_3"/>
    <property type="match status" value="1"/>
</dbReference>
<dbReference type="GO" id="GO:0003676">
    <property type="term" value="F:nucleic acid binding"/>
    <property type="evidence" value="ECO:0007669"/>
    <property type="project" value="InterPro"/>
</dbReference>
<dbReference type="EMBL" id="JAJSOW010000104">
    <property type="protein sequence ID" value="KAI9170286.1"/>
    <property type="molecule type" value="Genomic_DNA"/>
</dbReference>
<dbReference type="CDD" id="cd06222">
    <property type="entry name" value="RNase_H_like"/>
    <property type="match status" value="1"/>
</dbReference>
<evidence type="ECO:0000313" key="2">
    <source>
        <dbReference type="EMBL" id="KAI9170286.1"/>
    </source>
</evidence>
<dbReference type="InterPro" id="IPR044730">
    <property type="entry name" value="RNase_H-like_dom_plant"/>
</dbReference>
<reference evidence="2" key="1">
    <citation type="journal article" date="2022" name="Plant J.">
        <title>Strategies of tolerance reflected in two North American maple genomes.</title>
        <authorList>
            <person name="McEvoy S.L."/>
            <person name="Sezen U.U."/>
            <person name="Trouern-Trend A."/>
            <person name="McMahon S.M."/>
            <person name="Schaberg P.G."/>
            <person name="Yang J."/>
            <person name="Wegrzyn J.L."/>
            <person name="Swenson N.G."/>
        </authorList>
    </citation>
    <scope>NUCLEOTIDE SEQUENCE</scope>
    <source>
        <strain evidence="2">91603</strain>
    </source>
</reference>
<accession>A0AAD5IPD8</accession>
<dbReference type="Gene3D" id="3.30.420.10">
    <property type="entry name" value="Ribonuclease H-like superfamily/Ribonuclease H"/>
    <property type="match status" value="1"/>
</dbReference>
<organism evidence="2 3">
    <name type="scientific">Acer negundo</name>
    <name type="common">Box elder</name>
    <dbReference type="NCBI Taxonomy" id="4023"/>
    <lineage>
        <taxon>Eukaryota</taxon>
        <taxon>Viridiplantae</taxon>
        <taxon>Streptophyta</taxon>
        <taxon>Embryophyta</taxon>
        <taxon>Tracheophyta</taxon>
        <taxon>Spermatophyta</taxon>
        <taxon>Magnoliopsida</taxon>
        <taxon>eudicotyledons</taxon>
        <taxon>Gunneridae</taxon>
        <taxon>Pentapetalae</taxon>
        <taxon>rosids</taxon>
        <taxon>malvids</taxon>
        <taxon>Sapindales</taxon>
        <taxon>Sapindaceae</taxon>
        <taxon>Hippocastanoideae</taxon>
        <taxon>Acereae</taxon>
        <taxon>Acer</taxon>
    </lineage>
</organism>
<name>A0AAD5IPD8_ACENE</name>
<dbReference type="SUPFAM" id="SSF56672">
    <property type="entry name" value="DNA/RNA polymerases"/>
    <property type="match status" value="1"/>
</dbReference>
<dbReference type="InterPro" id="IPR012337">
    <property type="entry name" value="RNaseH-like_sf"/>
</dbReference>
<dbReference type="InterPro" id="IPR036397">
    <property type="entry name" value="RNaseH_sf"/>
</dbReference>
<reference evidence="2" key="2">
    <citation type="submission" date="2023-02" db="EMBL/GenBank/DDBJ databases">
        <authorList>
            <person name="Swenson N.G."/>
            <person name="Wegrzyn J.L."/>
            <person name="Mcevoy S.L."/>
        </authorList>
    </citation>
    <scope>NUCLEOTIDE SEQUENCE</scope>
    <source>
        <strain evidence="2">91603</strain>
        <tissue evidence="2">Leaf</tissue>
    </source>
</reference>
<gene>
    <name evidence="2" type="ORF">LWI28_025526</name>
</gene>
<proteinExistence type="predicted"/>
<sequence length="209" mass="23135">MSKCDFVQEELQYLGHIISGAGVKVDPIKIEAMVDWPLPKVVLTQRVSRVNSKVTDRVWDGFDPSRPAPLPPLIPGPSWYWRGSIGGVLRDSKRKVLCQFSLNIGWHNAITTELMAIAKACNLCLSRTELSDSKIVINSDSMNAVAWINSNDLVDNRITHLIYEIRNALNCLGHASVDFNSCSTNFLTDSLAKKGSCGEEDGIVWCSLD</sequence>